<dbReference type="Pfam" id="PF02906">
    <property type="entry name" value="Fe_hyd_lg_C"/>
    <property type="match status" value="1"/>
</dbReference>
<feature type="domain" description="4Fe-4S ferredoxin-type" evidence="4">
    <location>
        <begin position="359"/>
        <end position="388"/>
    </location>
</feature>
<dbReference type="GO" id="GO:0051536">
    <property type="term" value="F:iron-sulfur cluster binding"/>
    <property type="evidence" value="ECO:0007669"/>
    <property type="project" value="UniProtKB-KW"/>
</dbReference>
<evidence type="ECO:0000259" key="4">
    <source>
        <dbReference type="PROSITE" id="PS51379"/>
    </source>
</evidence>
<evidence type="ECO:0000313" key="5">
    <source>
        <dbReference type="EMBL" id="AGA37391.1"/>
    </source>
</evidence>
<reference evidence="5" key="1">
    <citation type="journal article" date="2013" name="Proc. Natl. Acad. Sci. U.S.A.">
        <title>NIF-type iron-sulfur cluster assembly system is duplicated and distributed in the mitochondria and cytosol of Mastigamoeba balamuthi.</title>
        <authorList>
            <person name="Nyvltova E."/>
            <person name="Sutak R."/>
            <person name="Harant K."/>
            <person name="Sedinova M."/>
            <person name="Hrdy I."/>
            <person name="Paces J."/>
            <person name="Vlcek C."/>
            <person name="Tachezy J."/>
        </authorList>
    </citation>
    <scope>NUCLEOTIDE SEQUENCE</scope>
    <source>
        <strain evidence="5">ATCC 30984</strain>
    </source>
</reference>
<dbReference type="Pfam" id="PF13510">
    <property type="entry name" value="Fer2_4"/>
    <property type="match status" value="1"/>
</dbReference>
<evidence type="ECO:0000259" key="3">
    <source>
        <dbReference type="PROSITE" id="PS50902"/>
    </source>
</evidence>
<dbReference type="InterPro" id="IPR008254">
    <property type="entry name" value="Flavodoxin/NO_synth"/>
</dbReference>
<evidence type="ECO:0000256" key="1">
    <source>
        <dbReference type="ARBA" id="ARBA00006596"/>
    </source>
</evidence>
<accession>M9PA90</accession>
<dbReference type="PROSITE" id="PS00201">
    <property type="entry name" value="FLAVODOXIN"/>
    <property type="match status" value="1"/>
</dbReference>
<name>M9PA90_MASBA</name>
<comment type="similarity">
    <text evidence="1">Belongs to the NARF family.</text>
</comment>
<keyword evidence="2" id="KW-0411">Iron-sulfur</keyword>
<sequence>MRASAPRGRGFLLRRVLLFRDTFPLLESTYLVVYLSAKLGSCSRARGSVPAALHELSPQTGARCRATTARLPPGAAGAADISPGFPRACVDVAGPACPAACQEVKPPNVNVWVDGREVTVPSSWSVLRACRYAGARVPSLCHHPALNPSGRCGVCVVCIEDGGTWPTLPAHPPLAHSPNPRLLHKPVHPSCFPPSPGRCGLAAPINGIEFLLIRLRRGAHSKSSLFVLSCKTVVEAGMRITTQSPEVMHQAQSNLHEFLGGRTLESLLQSGRRAPEIEDLIKFVRSEPIVPEGRREYAVVRDQSLCISCTRYAPLPPPPVGPRASRRAARCVRACSNIQAMDILSINTGNPAQPIVFEGNLPLHATNCIACGQCTVVCPTGAVRERSDVAAVMNEFLWMPEPEERRTMIVMTAPSARISLGDEPGTTDVGTVVAALHAAGFDLVFDTTVGADMTATLEAVELIERLKSNGPLPMFTSCCPAWVTLIDKYPHLRKHLSRCKSPMMMLGAMIRHWMEQRGVPRQNYVVVAMMPCTAKKEEILRHEYLAPDGTQDVDFVLTVREMGSFLDQRGVVWGSLPGEHKPAYDEPFCSASGGGSLFAVSGGVMEAALRVAYTVLNKEEDVPQTKESLFDMCRRTVQSGEWLDAQVSATPGVYSSRSIDIAVISGSKSIMNFLESQHLSDAQRAQERSGPVVHVKHFVECMACPGGCIGGGGQPQSTDELVLEKRRAAVYRISKASKHSAPIAEQRTYIETTLKDITSDLAKSLLEYEHQLVAPRIRHPSVGLRFRSSSQGESESKEELSTETVILYGSQSGDTALRAKLLAEFLSMSLPDKITLLPMDSFPFEKLPQVSTLIIVSSTWEGETGFYPNNAQEFYKRLVHIDHSLLNTMLLTTKFAVCGFGSSRYPNFCRFAVDLHILLNSLGGYPVMNLTTVDVERPNKYVSLSFPGS</sequence>
<dbReference type="PANTHER" id="PTHR11615">
    <property type="entry name" value="NITRATE, FORMATE, IRON DEHYDROGENASE"/>
    <property type="match status" value="1"/>
</dbReference>
<dbReference type="InterPro" id="IPR009016">
    <property type="entry name" value="Fe_hydrogenase"/>
</dbReference>
<dbReference type="GO" id="GO:0010181">
    <property type="term" value="F:FMN binding"/>
    <property type="evidence" value="ECO:0007669"/>
    <property type="project" value="InterPro"/>
</dbReference>
<keyword evidence="5" id="KW-0560">Oxidoreductase</keyword>
<dbReference type="Pfam" id="PF00037">
    <property type="entry name" value="Fer4"/>
    <property type="match status" value="1"/>
</dbReference>
<feature type="non-terminal residue" evidence="5">
    <location>
        <position position="949"/>
    </location>
</feature>
<dbReference type="Gene3D" id="3.40.950.10">
    <property type="entry name" value="Fe-only Hydrogenase (Larger Subunit), Chain L, domain 3"/>
    <property type="match status" value="1"/>
</dbReference>
<gene>
    <name evidence="5" type="primary">HydA1</name>
</gene>
<dbReference type="CDD" id="cd00207">
    <property type="entry name" value="fer2"/>
    <property type="match status" value="1"/>
</dbReference>
<dbReference type="InterPro" id="IPR036010">
    <property type="entry name" value="2Fe-2S_ferredoxin-like_sf"/>
</dbReference>
<dbReference type="GO" id="GO:0008901">
    <property type="term" value="F:ferredoxin hydrogenase activity"/>
    <property type="evidence" value="ECO:0007669"/>
    <property type="project" value="UniProtKB-EC"/>
</dbReference>
<dbReference type="InterPro" id="IPR029039">
    <property type="entry name" value="Flavoprotein-like_sf"/>
</dbReference>
<dbReference type="Pfam" id="PF00258">
    <property type="entry name" value="Flavodoxin_1"/>
    <property type="match status" value="1"/>
</dbReference>
<dbReference type="SUPFAM" id="SSF53920">
    <property type="entry name" value="Fe-only hydrogenase"/>
    <property type="match status" value="1"/>
</dbReference>
<dbReference type="PROSITE" id="PS00198">
    <property type="entry name" value="4FE4S_FER_1"/>
    <property type="match status" value="1"/>
</dbReference>
<dbReference type="Gene3D" id="3.10.20.740">
    <property type="match status" value="1"/>
</dbReference>
<dbReference type="EC" id="1.12.7.2" evidence="5"/>
<keyword evidence="2" id="KW-0408">Iron</keyword>
<dbReference type="InterPro" id="IPR050340">
    <property type="entry name" value="Cytosolic_Fe-S_CAF"/>
</dbReference>
<dbReference type="Gene3D" id="3.40.50.360">
    <property type="match status" value="1"/>
</dbReference>
<dbReference type="VEuPathDB" id="AmoebaDB:MBAL_000192"/>
<dbReference type="InterPro" id="IPR017896">
    <property type="entry name" value="4Fe4S_Fe-S-bd"/>
</dbReference>
<keyword evidence="2" id="KW-0479">Metal-binding</keyword>
<dbReference type="SUPFAM" id="SSF54292">
    <property type="entry name" value="2Fe-2S ferredoxin-like"/>
    <property type="match status" value="2"/>
</dbReference>
<dbReference type="InterPro" id="IPR001041">
    <property type="entry name" value="2Fe-2S_ferredoxin-type"/>
</dbReference>
<proteinExistence type="evidence at transcript level"/>
<protein>
    <submittedName>
        <fullName evidence="5">Mitochondrial Fe-only hydrogenase</fullName>
        <ecNumber evidence="5">1.12.7.2</ecNumber>
    </submittedName>
</protein>
<dbReference type="InterPro" id="IPR001226">
    <property type="entry name" value="Flavodoxin_CS"/>
</dbReference>
<dbReference type="AlphaFoldDB" id="M9PA90"/>
<dbReference type="PROSITE" id="PS51379">
    <property type="entry name" value="4FE4S_FER_2"/>
    <property type="match status" value="1"/>
</dbReference>
<dbReference type="InterPro" id="IPR004108">
    <property type="entry name" value="Fe_hydrogenase_lsu_C"/>
</dbReference>
<organism evidence="5">
    <name type="scientific">Mastigamoeba balamuthi</name>
    <name type="common">Phreatamoeba balamuthi</name>
    <dbReference type="NCBI Taxonomy" id="108607"/>
    <lineage>
        <taxon>Eukaryota</taxon>
        <taxon>Amoebozoa</taxon>
        <taxon>Evosea</taxon>
        <taxon>Archamoebae</taxon>
        <taxon>Mastigamoebida</taxon>
        <taxon>Mastigamoebidae</taxon>
        <taxon>Mastigamoeba</taxon>
    </lineage>
</organism>
<dbReference type="GO" id="GO:0009055">
    <property type="term" value="F:electron transfer activity"/>
    <property type="evidence" value="ECO:0007669"/>
    <property type="project" value="InterPro"/>
</dbReference>
<dbReference type="PROSITE" id="PS50902">
    <property type="entry name" value="FLAVODOXIN_LIKE"/>
    <property type="match status" value="1"/>
</dbReference>
<evidence type="ECO:0000256" key="2">
    <source>
        <dbReference type="ARBA" id="ARBA00023014"/>
    </source>
</evidence>
<feature type="domain" description="Flavodoxin-like" evidence="3">
    <location>
        <begin position="804"/>
        <end position="949"/>
    </location>
</feature>
<dbReference type="SUPFAM" id="SSF52218">
    <property type="entry name" value="Flavoproteins"/>
    <property type="match status" value="1"/>
</dbReference>
<dbReference type="Gene3D" id="3.40.50.1780">
    <property type="match status" value="1"/>
</dbReference>
<dbReference type="InterPro" id="IPR017900">
    <property type="entry name" value="4Fe4S_Fe_S_CS"/>
</dbReference>
<dbReference type="SUPFAM" id="SSF54862">
    <property type="entry name" value="4Fe-4S ferredoxins"/>
    <property type="match status" value="1"/>
</dbReference>
<dbReference type="Gene3D" id="3.30.70.20">
    <property type="match status" value="1"/>
</dbReference>
<dbReference type="EMBL" id="JX970969">
    <property type="protein sequence ID" value="AGA37391.1"/>
    <property type="molecule type" value="mRNA"/>
</dbReference>